<accession>A0A9X2UKP9</accession>
<dbReference type="EMBL" id="JANUBF010000004">
    <property type="protein sequence ID" value="MCS4035839.1"/>
    <property type="molecule type" value="Genomic_DNA"/>
</dbReference>
<feature type="chain" id="PRO_5040775217" evidence="3">
    <location>
        <begin position="25"/>
        <end position="324"/>
    </location>
</feature>
<dbReference type="AlphaFoldDB" id="A0A9X2UKP9"/>
<name>A0A9X2UKP9_9BACT</name>
<evidence type="ECO:0000256" key="2">
    <source>
        <dbReference type="ARBA" id="ARBA00022801"/>
    </source>
</evidence>
<dbReference type="GO" id="GO:0008233">
    <property type="term" value="F:peptidase activity"/>
    <property type="evidence" value="ECO:0007669"/>
    <property type="project" value="InterPro"/>
</dbReference>
<feature type="signal peptide" evidence="3">
    <location>
        <begin position="1"/>
        <end position="24"/>
    </location>
</feature>
<dbReference type="PANTHER" id="PTHR43798">
    <property type="entry name" value="MONOACYLGLYCEROL LIPASE"/>
    <property type="match status" value="1"/>
</dbReference>
<dbReference type="GO" id="GO:0006508">
    <property type="term" value="P:proteolysis"/>
    <property type="evidence" value="ECO:0007669"/>
    <property type="project" value="InterPro"/>
</dbReference>
<dbReference type="PANTHER" id="PTHR43798:SF33">
    <property type="entry name" value="HYDROLASE, PUTATIVE (AFU_ORTHOLOGUE AFUA_2G14860)-RELATED"/>
    <property type="match status" value="1"/>
</dbReference>
<dbReference type="Proteomes" id="UP001155040">
    <property type="component" value="Unassembled WGS sequence"/>
</dbReference>
<evidence type="ECO:0000256" key="3">
    <source>
        <dbReference type="SAM" id="SignalP"/>
    </source>
</evidence>
<dbReference type="PRINTS" id="PR00793">
    <property type="entry name" value="PROAMNOPTASE"/>
</dbReference>
<dbReference type="InterPro" id="IPR029058">
    <property type="entry name" value="AB_hydrolase_fold"/>
</dbReference>
<sequence length="324" mass="36646">MQPQIIRTWCALIFVLSFASPVTGQHLPDGAEDWYLEASDGVDLYVVEFGAAAAPGDTVVVLHGGWGAEHSYLWPAIIPLADRYHFVLYDQRGSLRSPAPDSTISLQRFVSDLEDLRRELGQERLTIFAHSMGSRLAYTYLRKHPEHVRRLALAGPLVPTGSPLGDKRKMRKVRKQFVQWAKKREKAEITEEGLDRDSLSDREKTARWRIGFAAGNIYHVERWHQMEGGRAFYNGDIAELINQNTPDSLRANQFETLRTSEVPVRVIIGDHDLADFGLVSWPAVADTLENVEITTLEKAGHNAWIDRPGKFRDAIRRALHASEE</sequence>
<proteinExistence type="inferred from homology"/>
<evidence type="ECO:0000313" key="5">
    <source>
        <dbReference type="EMBL" id="MCS4035839.1"/>
    </source>
</evidence>
<evidence type="ECO:0000313" key="6">
    <source>
        <dbReference type="Proteomes" id="UP001155040"/>
    </source>
</evidence>
<dbReference type="SUPFAM" id="SSF53474">
    <property type="entry name" value="alpha/beta-Hydrolases"/>
    <property type="match status" value="1"/>
</dbReference>
<keyword evidence="2" id="KW-0378">Hydrolase</keyword>
<evidence type="ECO:0000259" key="4">
    <source>
        <dbReference type="Pfam" id="PF00561"/>
    </source>
</evidence>
<organism evidence="5 6">
    <name type="scientific">Salinibacter ruber</name>
    <dbReference type="NCBI Taxonomy" id="146919"/>
    <lineage>
        <taxon>Bacteria</taxon>
        <taxon>Pseudomonadati</taxon>
        <taxon>Rhodothermota</taxon>
        <taxon>Rhodothermia</taxon>
        <taxon>Rhodothermales</taxon>
        <taxon>Salinibacteraceae</taxon>
        <taxon>Salinibacter</taxon>
    </lineage>
</organism>
<gene>
    <name evidence="5" type="ORF">GGQ01_000888</name>
</gene>
<keyword evidence="3" id="KW-0732">Signal</keyword>
<dbReference type="GO" id="GO:0016020">
    <property type="term" value="C:membrane"/>
    <property type="evidence" value="ECO:0007669"/>
    <property type="project" value="TreeGrafter"/>
</dbReference>
<dbReference type="Gene3D" id="3.40.50.1820">
    <property type="entry name" value="alpha/beta hydrolase"/>
    <property type="match status" value="1"/>
</dbReference>
<reference evidence="5" key="1">
    <citation type="submission" date="2022-08" db="EMBL/GenBank/DDBJ databases">
        <title>Genomic Encyclopedia of Type Strains, Phase V (KMG-V): Genome sequencing to study the core and pangenomes of soil and plant-associated prokaryotes.</title>
        <authorList>
            <person name="Whitman W."/>
        </authorList>
    </citation>
    <scope>NUCLEOTIDE SEQUENCE</scope>
    <source>
        <strain evidence="5">SP3012</strain>
    </source>
</reference>
<dbReference type="RefSeq" id="WP_103016262.1">
    <property type="nucleotide sequence ID" value="NZ_JACIFG010000001.1"/>
</dbReference>
<dbReference type="InterPro" id="IPR002410">
    <property type="entry name" value="Peptidase_S33"/>
</dbReference>
<comment type="similarity">
    <text evidence="1">Belongs to the peptidase S33 family.</text>
</comment>
<dbReference type="InterPro" id="IPR000073">
    <property type="entry name" value="AB_hydrolase_1"/>
</dbReference>
<comment type="caution">
    <text evidence="5">The sequence shown here is derived from an EMBL/GenBank/DDBJ whole genome shotgun (WGS) entry which is preliminary data.</text>
</comment>
<evidence type="ECO:0000256" key="1">
    <source>
        <dbReference type="ARBA" id="ARBA00010088"/>
    </source>
</evidence>
<dbReference type="InterPro" id="IPR050266">
    <property type="entry name" value="AB_hydrolase_sf"/>
</dbReference>
<protein>
    <submittedName>
        <fullName evidence="5">Pimeloyl-ACP methyl ester carboxylesterase</fullName>
    </submittedName>
</protein>
<dbReference type="Pfam" id="PF00561">
    <property type="entry name" value="Abhydrolase_1"/>
    <property type="match status" value="1"/>
</dbReference>
<feature type="domain" description="AB hydrolase-1" evidence="4">
    <location>
        <begin position="58"/>
        <end position="182"/>
    </location>
</feature>